<evidence type="ECO:0000313" key="2">
    <source>
        <dbReference type="EnsemblMetazoa" id="G32302.1:cds"/>
    </source>
</evidence>
<protein>
    <submittedName>
        <fullName evidence="2">Uncharacterized protein</fullName>
    </submittedName>
</protein>
<dbReference type="AlphaFoldDB" id="A0A8W8MH59"/>
<reference evidence="2" key="1">
    <citation type="submission" date="2022-08" db="UniProtKB">
        <authorList>
            <consortium name="EnsemblMetazoa"/>
        </authorList>
    </citation>
    <scope>IDENTIFICATION</scope>
    <source>
        <strain evidence="2">05x7-T-G4-1.051#20</strain>
    </source>
</reference>
<keyword evidence="1" id="KW-0812">Transmembrane</keyword>
<evidence type="ECO:0000256" key="1">
    <source>
        <dbReference type="SAM" id="Phobius"/>
    </source>
</evidence>
<proteinExistence type="predicted"/>
<keyword evidence="3" id="KW-1185">Reference proteome</keyword>
<name>A0A8W8MH59_MAGGI</name>
<keyword evidence="1" id="KW-0472">Membrane</keyword>
<accession>A0A8W8MH59</accession>
<feature type="transmembrane region" description="Helical" evidence="1">
    <location>
        <begin position="133"/>
        <end position="157"/>
    </location>
</feature>
<evidence type="ECO:0000313" key="3">
    <source>
        <dbReference type="Proteomes" id="UP000005408"/>
    </source>
</evidence>
<organism evidence="2 3">
    <name type="scientific">Magallana gigas</name>
    <name type="common">Pacific oyster</name>
    <name type="synonym">Crassostrea gigas</name>
    <dbReference type="NCBI Taxonomy" id="29159"/>
    <lineage>
        <taxon>Eukaryota</taxon>
        <taxon>Metazoa</taxon>
        <taxon>Spiralia</taxon>
        <taxon>Lophotrochozoa</taxon>
        <taxon>Mollusca</taxon>
        <taxon>Bivalvia</taxon>
        <taxon>Autobranchia</taxon>
        <taxon>Pteriomorphia</taxon>
        <taxon>Ostreida</taxon>
        <taxon>Ostreoidea</taxon>
        <taxon>Ostreidae</taxon>
        <taxon>Magallana</taxon>
    </lineage>
</organism>
<dbReference type="Gene3D" id="1.20.140.150">
    <property type="match status" value="1"/>
</dbReference>
<sequence>MSTFLKKCLPCIQVFYLIAIMTKHPGITLAIICSVITLTFWLTSMVTPGWIHTTKYETYQNFTKDERMSIFYIKVCAEDQCIHLSYEQIYKELFGSYILGMLDVQIESATALILCAISCIILIIPIKPTSIKMLAVVILTSIAATVECILVLQFLIANTLPRFLSYERFLIVSVRSFSIVVMTKNVKTIIILAFMVLTFLLWLVSMVTPGWLVFDYGGGPSFTKKVRTSIFYVKVCTNGNDWEYLSPKEYIKDPTGIDSLYLLESQIQSVVALVLCVTSSILVIIQLTSTSKNLLFFVIILLPVAATLEGVLILEMILANIRFISLMPLVEKLRWYFPYSILLSGLGTLFAIVSWVVAFVVHHVQSRKQDCQTPYLRMEETRDCPITEQSSEKE</sequence>
<feature type="transmembrane region" description="Helical" evidence="1">
    <location>
        <begin position="189"/>
        <end position="214"/>
    </location>
</feature>
<dbReference type="EnsemblMetazoa" id="G32302.1">
    <property type="protein sequence ID" value="G32302.1:cds"/>
    <property type="gene ID" value="G32302"/>
</dbReference>
<feature type="transmembrane region" description="Helical" evidence="1">
    <location>
        <begin position="267"/>
        <end position="287"/>
    </location>
</feature>
<feature type="transmembrane region" description="Helical" evidence="1">
    <location>
        <begin position="163"/>
        <end position="182"/>
    </location>
</feature>
<feature type="transmembrane region" description="Helical" evidence="1">
    <location>
        <begin position="109"/>
        <end position="126"/>
    </location>
</feature>
<feature type="transmembrane region" description="Helical" evidence="1">
    <location>
        <begin position="27"/>
        <end position="51"/>
    </location>
</feature>
<feature type="transmembrane region" description="Helical" evidence="1">
    <location>
        <begin position="339"/>
        <end position="361"/>
    </location>
</feature>
<feature type="transmembrane region" description="Helical" evidence="1">
    <location>
        <begin position="294"/>
        <end position="319"/>
    </location>
</feature>
<keyword evidence="1" id="KW-1133">Transmembrane helix</keyword>
<dbReference type="Proteomes" id="UP000005408">
    <property type="component" value="Unassembled WGS sequence"/>
</dbReference>